<name>A0ABU1EF88_9CLOT</name>
<dbReference type="Proteomes" id="UP001256646">
    <property type="component" value="Unassembled WGS sequence"/>
</dbReference>
<reference evidence="1 2" key="1">
    <citation type="submission" date="2023-09" db="EMBL/GenBank/DDBJ databases">
        <authorList>
            <person name="Zhai L."/>
        </authorList>
    </citation>
    <scope>NUCLEOTIDE SEQUENCE [LARGE SCALE GENOMIC DNA]</scope>
    <source>
        <strain evidence="1 2">5 N-1</strain>
    </source>
</reference>
<keyword evidence="2" id="KW-1185">Reference proteome</keyword>
<evidence type="ECO:0000313" key="2">
    <source>
        <dbReference type="Proteomes" id="UP001256646"/>
    </source>
</evidence>
<organism evidence="1 2">
    <name type="scientific">Clostridium aquiflavi</name>
    <dbReference type="NCBI Taxonomy" id="3073603"/>
    <lineage>
        <taxon>Bacteria</taxon>
        <taxon>Bacillati</taxon>
        <taxon>Bacillota</taxon>
        <taxon>Clostridia</taxon>
        <taxon>Eubacteriales</taxon>
        <taxon>Clostridiaceae</taxon>
        <taxon>Clostridium</taxon>
    </lineage>
</organism>
<proteinExistence type="predicted"/>
<protein>
    <submittedName>
        <fullName evidence="1">Uncharacterized protein</fullName>
    </submittedName>
</protein>
<comment type="caution">
    <text evidence="1">The sequence shown here is derived from an EMBL/GenBank/DDBJ whole genome shotgun (WGS) entry which is preliminary data.</text>
</comment>
<dbReference type="EMBL" id="JAVJAN010000013">
    <property type="protein sequence ID" value="MDR5587052.1"/>
    <property type="molecule type" value="Genomic_DNA"/>
</dbReference>
<dbReference type="RefSeq" id="WP_252212156.1">
    <property type="nucleotide sequence ID" value="NZ_JAVJAN010000013.1"/>
</dbReference>
<sequence length="121" mass="13996">MKTNDYDIPTEVEHIVFPKYCDCLNKKINTSLEDTGKLLLVKVHLKNILCDKNLAVGVLVFEGPILRAFKVKEIYTGNCDGMCKYRDIKTPTYYFVFADKEDCSKKDFSIKIIKNYTNINK</sequence>
<evidence type="ECO:0000313" key="1">
    <source>
        <dbReference type="EMBL" id="MDR5587052.1"/>
    </source>
</evidence>
<accession>A0ABU1EF88</accession>
<gene>
    <name evidence="1" type="ORF">RGC78_06160</name>
</gene>